<keyword evidence="2" id="KW-0808">Transferase</keyword>
<dbReference type="CDD" id="cd02440">
    <property type="entry name" value="AdoMet_MTases"/>
    <property type="match status" value="1"/>
</dbReference>
<name>A0A839UZD7_9PROT</name>
<dbReference type="InterPro" id="IPR013216">
    <property type="entry name" value="Methyltransf_11"/>
</dbReference>
<evidence type="ECO:0000313" key="3">
    <source>
        <dbReference type="Proteomes" id="UP000557688"/>
    </source>
</evidence>
<sequence length="264" mass="28208">MSDALRAGLRANWTQGDFGEVARFAQPAADAFVERLALRPGERVADIACGTGNLAVPAARAGARVSGIDIAPNLIEAAAARAAAEGLTIRFDEGDAERLPYDDASFDTVLSMFGVMFAPDQHRAAAELFRVCRPGGRIALASWTPDGFVGRMFALGARFVPPPAGVASPLRWGRAEDVAALLHDAAELRFAEGRARFDLPFGPAQTVAFYRRCFGPTLRAFAALDAAGQARYADALEELWREANIAPDGRTCVEAAYLEVIAIR</sequence>
<gene>
    <name evidence="2" type="ORF">FHR90_000463</name>
</gene>
<feature type="domain" description="Methyltransferase type 11" evidence="1">
    <location>
        <begin position="46"/>
        <end position="139"/>
    </location>
</feature>
<evidence type="ECO:0000259" key="1">
    <source>
        <dbReference type="Pfam" id="PF08241"/>
    </source>
</evidence>
<dbReference type="GO" id="GO:0008757">
    <property type="term" value="F:S-adenosylmethionine-dependent methyltransferase activity"/>
    <property type="evidence" value="ECO:0007669"/>
    <property type="project" value="InterPro"/>
</dbReference>
<dbReference type="GO" id="GO:0032259">
    <property type="term" value="P:methylation"/>
    <property type="evidence" value="ECO:0007669"/>
    <property type="project" value="UniProtKB-KW"/>
</dbReference>
<dbReference type="InterPro" id="IPR029063">
    <property type="entry name" value="SAM-dependent_MTases_sf"/>
</dbReference>
<dbReference type="EMBL" id="JACHXV010000002">
    <property type="protein sequence ID" value="MBB3172649.1"/>
    <property type="molecule type" value="Genomic_DNA"/>
</dbReference>
<dbReference type="PANTHER" id="PTHR43591">
    <property type="entry name" value="METHYLTRANSFERASE"/>
    <property type="match status" value="1"/>
</dbReference>
<reference evidence="2 3" key="1">
    <citation type="submission" date="2020-08" db="EMBL/GenBank/DDBJ databases">
        <title>Genomic Encyclopedia of Type Strains, Phase III (KMG-III): the genomes of soil and plant-associated and newly described type strains.</title>
        <authorList>
            <person name="Whitman W."/>
        </authorList>
    </citation>
    <scope>NUCLEOTIDE SEQUENCE [LARGE SCALE GENOMIC DNA]</scope>
    <source>
        <strain evidence="2 3">CECT 8088</strain>
    </source>
</reference>
<keyword evidence="3" id="KW-1185">Reference proteome</keyword>
<dbReference type="RefSeq" id="WP_183274689.1">
    <property type="nucleotide sequence ID" value="NZ_JACHXV010000002.1"/>
</dbReference>
<dbReference type="SUPFAM" id="SSF53335">
    <property type="entry name" value="S-adenosyl-L-methionine-dependent methyltransferases"/>
    <property type="match status" value="1"/>
</dbReference>
<organism evidence="2 3">
    <name type="scientific">Endobacter medicaginis</name>
    <dbReference type="NCBI Taxonomy" id="1181271"/>
    <lineage>
        <taxon>Bacteria</taxon>
        <taxon>Pseudomonadati</taxon>
        <taxon>Pseudomonadota</taxon>
        <taxon>Alphaproteobacteria</taxon>
        <taxon>Acetobacterales</taxon>
        <taxon>Acetobacteraceae</taxon>
        <taxon>Endobacter</taxon>
    </lineage>
</organism>
<accession>A0A839UZD7</accession>
<protein>
    <submittedName>
        <fullName evidence="2">SAM-dependent methyltransferase</fullName>
    </submittedName>
</protein>
<dbReference type="PANTHER" id="PTHR43591:SF24">
    <property type="entry name" value="2-METHOXY-6-POLYPRENYL-1,4-BENZOQUINOL METHYLASE, MITOCHONDRIAL"/>
    <property type="match status" value="1"/>
</dbReference>
<dbReference type="Gene3D" id="3.40.50.150">
    <property type="entry name" value="Vaccinia Virus protein VP39"/>
    <property type="match status" value="1"/>
</dbReference>
<dbReference type="Proteomes" id="UP000557688">
    <property type="component" value="Unassembled WGS sequence"/>
</dbReference>
<keyword evidence="2" id="KW-0489">Methyltransferase</keyword>
<dbReference type="AlphaFoldDB" id="A0A839UZD7"/>
<evidence type="ECO:0000313" key="2">
    <source>
        <dbReference type="EMBL" id="MBB3172649.1"/>
    </source>
</evidence>
<proteinExistence type="predicted"/>
<dbReference type="Pfam" id="PF08241">
    <property type="entry name" value="Methyltransf_11"/>
    <property type="match status" value="1"/>
</dbReference>
<comment type="caution">
    <text evidence="2">The sequence shown here is derived from an EMBL/GenBank/DDBJ whole genome shotgun (WGS) entry which is preliminary data.</text>
</comment>